<evidence type="ECO:0000313" key="2">
    <source>
        <dbReference type="Proteomes" id="UP000027936"/>
    </source>
</evidence>
<dbReference type="Proteomes" id="UP000027936">
    <property type="component" value="Unassembled WGS sequence"/>
</dbReference>
<dbReference type="EMBL" id="JJRY01000002">
    <property type="protein sequence ID" value="KEF39796.1"/>
    <property type="molecule type" value="Genomic_DNA"/>
</dbReference>
<accession>A0A072NQN4</accession>
<reference evidence="1 2" key="1">
    <citation type="submission" date="2014-04" db="EMBL/GenBank/DDBJ databases">
        <title>Draft genome sequence of Bacillus azotoformans MEV2011, a (co-) denitrifying strain unable to grow in the presence of oxygen.</title>
        <authorList>
            <person name="Nielsen M."/>
            <person name="Schreiber L."/>
            <person name="Finster K."/>
            <person name="Schramm A."/>
        </authorList>
    </citation>
    <scope>NUCLEOTIDE SEQUENCE [LARGE SCALE GENOMIC DNA]</scope>
    <source>
        <strain evidence="1 2">MEV2011</strain>
    </source>
</reference>
<protein>
    <submittedName>
        <fullName evidence="1">Uncharacterized protein</fullName>
    </submittedName>
</protein>
<evidence type="ECO:0000313" key="1">
    <source>
        <dbReference type="EMBL" id="KEF39796.1"/>
    </source>
</evidence>
<gene>
    <name evidence="1" type="ORF">M670_00818</name>
</gene>
<dbReference type="AlphaFoldDB" id="A0A072NQN4"/>
<dbReference type="RefSeq" id="WP_267880027.1">
    <property type="nucleotide sequence ID" value="NZ_JJRY01000002.1"/>
</dbReference>
<proteinExistence type="predicted"/>
<sequence length="44" mass="5144">MEGRKFCVTVNESAADYRKKTTDDELMSELEEWAFAFLLKMLPV</sequence>
<name>A0A072NQN4_SCHAZ</name>
<comment type="caution">
    <text evidence="1">The sequence shown here is derived from an EMBL/GenBank/DDBJ whole genome shotgun (WGS) entry which is preliminary data.</text>
</comment>
<organism evidence="1 2">
    <name type="scientific">Schinkia azotoformans MEV2011</name>
    <dbReference type="NCBI Taxonomy" id="1348973"/>
    <lineage>
        <taxon>Bacteria</taxon>
        <taxon>Bacillati</taxon>
        <taxon>Bacillota</taxon>
        <taxon>Bacilli</taxon>
        <taxon>Bacillales</taxon>
        <taxon>Bacillaceae</taxon>
        <taxon>Calidifontibacillus/Schinkia group</taxon>
        <taxon>Schinkia</taxon>
    </lineage>
</organism>
<dbReference type="PATRIC" id="fig|1348973.3.peg.792"/>